<dbReference type="Proteomes" id="UP000199387">
    <property type="component" value="Unassembled WGS sequence"/>
</dbReference>
<evidence type="ECO:0000256" key="2">
    <source>
        <dbReference type="ARBA" id="ARBA00022679"/>
    </source>
</evidence>
<organism evidence="4 5">
    <name type="scientific">Melghirimyces thermohalophilus</name>
    <dbReference type="NCBI Taxonomy" id="1236220"/>
    <lineage>
        <taxon>Bacteria</taxon>
        <taxon>Bacillati</taxon>
        <taxon>Bacillota</taxon>
        <taxon>Bacilli</taxon>
        <taxon>Bacillales</taxon>
        <taxon>Thermoactinomycetaceae</taxon>
        <taxon>Melghirimyces</taxon>
    </lineage>
</organism>
<evidence type="ECO:0000313" key="4">
    <source>
        <dbReference type="EMBL" id="SDC77912.1"/>
    </source>
</evidence>
<evidence type="ECO:0000313" key="5">
    <source>
        <dbReference type="Proteomes" id="UP000199387"/>
    </source>
</evidence>
<dbReference type="STRING" id="1236220.SAMN04488112_11647"/>
<dbReference type="OrthoDB" id="9764961at2"/>
<dbReference type="AlphaFoldDB" id="A0A1G6PCE0"/>
<accession>A0A1G6PCE0</accession>
<dbReference type="InterPro" id="IPR007848">
    <property type="entry name" value="Small_mtfrase_dom"/>
</dbReference>
<dbReference type="EMBL" id="FMZA01000016">
    <property type="protein sequence ID" value="SDC77912.1"/>
    <property type="molecule type" value="Genomic_DNA"/>
</dbReference>
<dbReference type="GO" id="GO:0032259">
    <property type="term" value="P:methylation"/>
    <property type="evidence" value="ECO:0007669"/>
    <property type="project" value="UniProtKB-KW"/>
</dbReference>
<keyword evidence="5" id="KW-1185">Reference proteome</keyword>
<keyword evidence="2 4" id="KW-0808">Transferase</keyword>
<dbReference type="Gene3D" id="3.40.50.150">
    <property type="entry name" value="Vaccinia Virus protein VP39"/>
    <property type="match status" value="1"/>
</dbReference>
<dbReference type="CDD" id="cd02440">
    <property type="entry name" value="AdoMet_MTases"/>
    <property type="match status" value="1"/>
</dbReference>
<dbReference type="InterPro" id="IPR029063">
    <property type="entry name" value="SAM-dependent_MTases_sf"/>
</dbReference>
<dbReference type="GO" id="GO:0008757">
    <property type="term" value="F:S-adenosylmethionine-dependent methyltransferase activity"/>
    <property type="evidence" value="ECO:0007669"/>
    <property type="project" value="InterPro"/>
</dbReference>
<dbReference type="Pfam" id="PF05175">
    <property type="entry name" value="MTS"/>
    <property type="match status" value="1"/>
</dbReference>
<name>A0A1G6PCE0_9BACL</name>
<dbReference type="PANTHER" id="PTHR47816">
    <property type="entry name" value="RIBOSOMAL RNA SMALL SUBUNIT METHYLTRANSFERASE C"/>
    <property type="match status" value="1"/>
</dbReference>
<dbReference type="RefSeq" id="WP_091571434.1">
    <property type="nucleotide sequence ID" value="NZ_FMZA01000016.1"/>
</dbReference>
<reference evidence="4 5" key="1">
    <citation type="submission" date="2016-10" db="EMBL/GenBank/DDBJ databases">
        <authorList>
            <person name="de Groot N.N."/>
        </authorList>
    </citation>
    <scope>NUCLEOTIDE SEQUENCE [LARGE SCALE GENOMIC DNA]</scope>
    <source>
        <strain evidence="4 5">DSM 45514</strain>
    </source>
</reference>
<dbReference type="InterPro" id="IPR046977">
    <property type="entry name" value="RsmC/RlmG"/>
</dbReference>
<protein>
    <submittedName>
        <fullName evidence="4">16S rRNA (Guanine1207-N2)-methyltransferase</fullName>
    </submittedName>
</protein>
<dbReference type="SUPFAM" id="SSF53335">
    <property type="entry name" value="S-adenosyl-L-methionine-dependent methyltransferases"/>
    <property type="match status" value="1"/>
</dbReference>
<dbReference type="PANTHER" id="PTHR47816:SF4">
    <property type="entry name" value="RIBOSOMAL RNA SMALL SUBUNIT METHYLTRANSFERASE C"/>
    <property type="match status" value="1"/>
</dbReference>
<evidence type="ECO:0000256" key="1">
    <source>
        <dbReference type="ARBA" id="ARBA00022603"/>
    </source>
</evidence>
<gene>
    <name evidence="4" type="ORF">SAMN04488112_11647</name>
</gene>
<keyword evidence="1 4" id="KW-0489">Methyltransferase</keyword>
<feature type="domain" description="Methyltransferase small" evidence="3">
    <location>
        <begin position="28"/>
        <end position="195"/>
    </location>
</feature>
<proteinExistence type="predicted"/>
<sequence length="202" mass="22524">MIDHYYSKNPGAASHKQVVTSVLKGKTFRFLTDAGVFSKRGVDFGTRLLIETAELPEKGTILDLGCGYGPVGIACAQAAPGCRVTMVDPNRRALELASQNAKENGVDQRVEVLESDGFQELQERRFDCVLTNPPIRAGKEIVYRLFREARDHLKPGGALWVVIRKQQGGPSAKKELESLFRRLETAQKKKGYWILHGLRVEE</sequence>
<evidence type="ECO:0000259" key="3">
    <source>
        <dbReference type="Pfam" id="PF05175"/>
    </source>
</evidence>